<accession>A0A5K1K6C1</accession>
<organism evidence="1">
    <name type="scientific">Ganoderma boninense</name>
    <dbReference type="NCBI Taxonomy" id="34458"/>
    <lineage>
        <taxon>Eukaryota</taxon>
        <taxon>Fungi</taxon>
        <taxon>Dikarya</taxon>
        <taxon>Basidiomycota</taxon>
        <taxon>Agaricomycotina</taxon>
        <taxon>Agaricomycetes</taxon>
        <taxon>Polyporales</taxon>
        <taxon>Polyporaceae</taxon>
        <taxon>Ganoderma</taxon>
    </lineage>
</organism>
<sequence>MATVLLGEPCSLLGRLPHLETLVLGLRALAQDAKERVRDHWEPLRALEVRDDCVVPCPRLRTLCVYVGAEEHVVQLYDVLLSRGEAGYPVRRLVVGFYGQHTPSVLELAEGLWGLVEDFTLLDGPEGCPDDLLWEDRLPFVCRDRSEWNVHWPAWMEYAYLITTEK</sequence>
<reference evidence="1" key="1">
    <citation type="submission" date="2019-10" db="EMBL/GenBank/DDBJ databases">
        <authorList>
            <person name="Nor Muhammad N."/>
        </authorList>
    </citation>
    <scope>NUCLEOTIDE SEQUENCE</scope>
</reference>
<name>A0A5K1K6C1_9APHY</name>
<gene>
    <name evidence="1" type="primary">Q4X1I3</name>
</gene>
<dbReference type="EMBL" id="LR729791">
    <property type="protein sequence ID" value="VWP01933.1"/>
    <property type="molecule type" value="Genomic_DNA"/>
</dbReference>
<dbReference type="AlphaFoldDB" id="A0A5K1K6C1"/>
<protein>
    <submittedName>
        <fullName evidence="1">Uncharacterized protein</fullName>
    </submittedName>
</protein>
<evidence type="ECO:0000313" key="1">
    <source>
        <dbReference type="EMBL" id="VWP01933.1"/>
    </source>
</evidence>
<proteinExistence type="predicted"/>